<dbReference type="InterPro" id="IPR001757">
    <property type="entry name" value="P_typ_ATPase"/>
</dbReference>
<feature type="transmembrane region" description="Helical" evidence="8">
    <location>
        <begin position="256"/>
        <end position="276"/>
    </location>
</feature>
<dbReference type="SFLD" id="SFLDG00002">
    <property type="entry name" value="C1.7:_P-type_atpase_like"/>
    <property type="match status" value="1"/>
</dbReference>
<gene>
    <name evidence="11" type="ORF">JOF47_001688</name>
</gene>
<feature type="transmembrane region" description="Helical" evidence="8">
    <location>
        <begin position="231"/>
        <end position="250"/>
    </location>
</feature>
<dbReference type="Pfam" id="PF00702">
    <property type="entry name" value="Hydrolase"/>
    <property type="match status" value="1"/>
</dbReference>
<dbReference type="NCBIfam" id="TIGR01525">
    <property type="entry name" value="ATPase-IB_hvy"/>
    <property type="match status" value="1"/>
</dbReference>
<proteinExistence type="inferred from homology"/>
<dbReference type="SUPFAM" id="SSF56784">
    <property type="entry name" value="HAD-like"/>
    <property type="match status" value="1"/>
</dbReference>
<evidence type="ECO:0000256" key="2">
    <source>
        <dbReference type="ARBA" id="ARBA00006024"/>
    </source>
</evidence>
<dbReference type="PROSITE" id="PS00154">
    <property type="entry name" value="ATPASE_E1_E2"/>
    <property type="match status" value="1"/>
</dbReference>
<dbReference type="PANTHER" id="PTHR48085">
    <property type="entry name" value="CADMIUM/ZINC-TRANSPORTING ATPASE HMA2-RELATED"/>
    <property type="match status" value="1"/>
</dbReference>
<sequence length="631" mass="66147">MLPLIKRYPVVVVTLIVLLATLGMLGTGWGQLAQLVASAFALGLAVHLGWGMAKDIARGHWGIDVLAFTAILATVVVGEYLAALIICLMLSGGEALEDYAQMRATKSLSSLLERVPVWAHRVEADGTIHDVRVAELMVADAVLVRPGEILPVDGVLLDPEGSFDESSLTGESMPVYKIAGESLLSGAVNGARAITLRASATAADSQYSRIVELVTEAAASRAPVVRLADRYAVPFTMLAYVIAGAAWWASGDPVRFAEVLVVATPCPLLIAAPVAFMGGMSRAARTGVIVKDGGTLERLAAVKSVAFDKTGTLTQGIPQLRSIHPVEGMGEEELLSLVAAAEQYSSHVLAASIVAAASDRSLAISAVRDASEVATHGVSALVGKRRVLVGKPAWIKSHVPDVRHYELASGESSVYVAVDGHFAGVLVLADALRPDAAETLWQLRSMGIQDLLMLTGDQQATADHIAGELGLTRVRAECMPEDKVNFVRGLTRRPVMMVGDGVNDAPVLAASEVGVAMGARGSTAASQSADVVIMTERISQAAQAVRIGKDTVHIAVQSIWLGIVLSVLLMLVAATGVLPAILGALSQEIVDLLTIFNALRALKGTQKFEVRPGSHSQGREAVAPGVNRPAE</sequence>
<dbReference type="SUPFAM" id="SSF81665">
    <property type="entry name" value="Calcium ATPase, transmembrane domain M"/>
    <property type="match status" value="1"/>
</dbReference>
<keyword evidence="8" id="KW-0067">ATP-binding</keyword>
<evidence type="ECO:0000256" key="4">
    <source>
        <dbReference type="ARBA" id="ARBA00022723"/>
    </source>
</evidence>
<dbReference type="InterPro" id="IPR027256">
    <property type="entry name" value="P-typ_ATPase_IB"/>
</dbReference>
<name>A0ABS4XCI0_9MICC</name>
<dbReference type="InterPro" id="IPR044492">
    <property type="entry name" value="P_typ_ATPase_HD_dom"/>
</dbReference>
<keyword evidence="4 8" id="KW-0479">Metal-binding</keyword>
<feature type="transmembrane region" description="Helical" evidence="8">
    <location>
        <begin position="559"/>
        <end position="582"/>
    </location>
</feature>
<feature type="region of interest" description="Disordered" evidence="9">
    <location>
        <begin position="610"/>
        <end position="631"/>
    </location>
</feature>
<evidence type="ECO:0000259" key="10">
    <source>
        <dbReference type="Pfam" id="PF00122"/>
    </source>
</evidence>
<evidence type="ECO:0000313" key="12">
    <source>
        <dbReference type="Proteomes" id="UP001296993"/>
    </source>
</evidence>
<dbReference type="SFLD" id="SFLDS00003">
    <property type="entry name" value="Haloacid_Dehalogenase"/>
    <property type="match status" value="1"/>
</dbReference>
<dbReference type="NCBIfam" id="TIGR01512">
    <property type="entry name" value="ATPase-IB2_Cd"/>
    <property type="match status" value="1"/>
</dbReference>
<dbReference type="SUPFAM" id="SSF81653">
    <property type="entry name" value="Calcium ATPase, transduction domain A"/>
    <property type="match status" value="1"/>
</dbReference>
<dbReference type="PRINTS" id="PR00119">
    <property type="entry name" value="CATATPASE"/>
</dbReference>
<evidence type="ECO:0000256" key="7">
    <source>
        <dbReference type="ARBA" id="ARBA00023136"/>
    </source>
</evidence>
<dbReference type="Gene3D" id="2.70.150.10">
    <property type="entry name" value="Calcium-transporting ATPase, cytoplasmic transduction domain A"/>
    <property type="match status" value="1"/>
</dbReference>
<evidence type="ECO:0000256" key="5">
    <source>
        <dbReference type="ARBA" id="ARBA00022967"/>
    </source>
</evidence>
<comment type="subcellular location">
    <subcellularLocation>
        <location evidence="1">Cell membrane</location>
        <topology evidence="1">Multi-pass membrane protein</topology>
    </subcellularLocation>
</comment>
<evidence type="ECO:0000256" key="1">
    <source>
        <dbReference type="ARBA" id="ARBA00004651"/>
    </source>
</evidence>
<dbReference type="InterPro" id="IPR023298">
    <property type="entry name" value="ATPase_P-typ_TM_dom_sf"/>
</dbReference>
<keyword evidence="7 8" id="KW-0472">Membrane</keyword>
<feature type="domain" description="P-type ATPase A" evidence="10">
    <location>
        <begin position="119"/>
        <end position="214"/>
    </location>
</feature>
<evidence type="ECO:0000313" key="11">
    <source>
        <dbReference type="EMBL" id="MBP2386177.1"/>
    </source>
</evidence>
<dbReference type="InterPro" id="IPR023214">
    <property type="entry name" value="HAD_sf"/>
</dbReference>
<accession>A0ABS4XCI0</accession>
<dbReference type="EMBL" id="JAGIOF010000001">
    <property type="protein sequence ID" value="MBP2386177.1"/>
    <property type="molecule type" value="Genomic_DNA"/>
</dbReference>
<reference evidence="11 12" key="1">
    <citation type="submission" date="2021-03" db="EMBL/GenBank/DDBJ databases">
        <title>Sequencing the genomes of 1000 actinobacteria strains.</title>
        <authorList>
            <person name="Klenk H.-P."/>
        </authorList>
    </citation>
    <scope>NUCLEOTIDE SEQUENCE [LARGE SCALE GENOMIC DNA]</scope>
    <source>
        <strain evidence="11 12">DSM 15797</strain>
    </source>
</reference>
<keyword evidence="12" id="KW-1185">Reference proteome</keyword>
<dbReference type="RefSeq" id="WP_209997130.1">
    <property type="nucleotide sequence ID" value="NZ_BAAAJY010000019.1"/>
</dbReference>
<keyword evidence="6 8" id="KW-1133">Transmembrane helix</keyword>
<dbReference type="NCBIfam" id="TIGR01494">
    <property type="entry name" value="ATPase_P-type"/>
    <property type="match status" value="1"/>
</dbReference>
<dbReference type="Proteomes" id="UP001296993">
    <property type="component" value="Unassembled WGS sequence"/>
</dbReference>
<keyword evidence="3 8" id="KW-0812">Transmembrane</keyword>
<keyword evidence="8" id="KW-0547">Nucleotide-binding</keyword>
<dbReference type="InterPro" id="IPR051014">
    <property type="entry name" value="Cation_Transport_ATPase_IB"/>
</dbReference>
<dbReference type="Gene3D" id="3.40.1110.10">
    <property type="entry name" value="Calcium-transporting ATPase, cytoplasmic domain N"/>
    <property type="match status" value="1"/>
</dbReference>
<evidence type="ECO:0000256" key="9">
    <source>
        <dbReference type="SAM" id="MobiDB-lite"/>
    </source>
</evidence>
<feature type="transmembrane region" description="Helical" evidence="8">
    <location>
        <begin position="65"/>
        <end position="90"/>
    </location>
</feature>
<dbReference type="InterPro" id="IPR023299">
    <property type="entry name" value="ATPase_P-typ_cyto_dom_N"/>
</dbReference>
<evidence type="ECO:0000256" key="6">
    <source>
        <dbReference type="ARBA" id="ARBA00022989"/>
    </source>
</evidence>
<dbReference type="Gene3D" id="3.40.50.1000">
    <property type="entry name" value="HAD superfamily/HAD-like"/>
    <property type="match status" value="1"/>
</dbReference>
<evidence type="ECO:0000256" key="3">
    <source>
        <dbReference type="ARBA" id="ARBA00022692"/>
    </source>
</evidence>
<dbReference type="InterPro" id="IPR059000">
    <property type="entry name" value="ATPase_P-type_domA"/>
</dbReference>
<keyword evidence="8" id="KW-1003">Cell membrane</keyword>
<dbReference type="SFLD" id="SFLDF00027">
    <property type="entry name" value="p-type_atpase"/>
    <property type="match status" value="1"/>
</dbReference>
<keyword evidence="5" id="KW-1278">Translocase</keyword>
<comment type="similarity">
    <text evidence="2 8">Belongs to the cation transport ATPase (P-type) (TC 3.A.3) family. Type IB subfamily.</text>
</comment>
<dbReference type="Pfam" id="PF00122">
    <property type="entry name" value="E1-E2_ATPase"/>
    <property type="match status" value="1"/>
</dbReference>
<protein>
    <submittedName>
        <fullName evidence="11">Heavy metal translocating P-type ATPase</fullName>
    </submittedName>
</protein>
<evidence type="ECO:0000256" key="8">
    <source>
        <dbReference type="RuleBase" id="RU362081"/>
    </source>
</evidence>
<comment type="caution">
    <text evidence="11">The sequence shown here is derived from an EMBL/GenBank/DDBJ whole genome shotgun (WGS) entry which is preliminary data.</text>
</comment>
<dbReference type="InterPro" id="IPR036412">
    <property type="entry name" value="HAD-like_sf"/>
</dbReference>
<dbReference type="PANTHER" id="PTHR48085:SF5">
    <property type="entry name" value="CADMIUM_ZINC-TRANSPORTING ATPASE HMA4-RELATED"/>
    <property type="match status" value="1"/>
</dbReference>
<dbReference type="InterPro" id="IPR018303">
    <property type="entry name" value="ATPase_P-typ_P_site"/>
</dbReference>
<organism evidence="11 12">
    <name type="scientific">Paeniglutamicibacter kerguelensis</name>
    <dbReference type="NCBI Taxonomy" id="254788"/>
    <lineage>
        <taxon>Bacteria</taxon>
        <taxon>Bacillati</taxon>
        <taxon>Actinomycetota</taxon>
        <taxon>Actinomycetes</taxon>
        <taxon>Micrococcales</taxon>
        <taxon>Micrococcaceae</taxon>
        <taxon>Paeniglutamicibacter</taxon>
    </lineage>
</organism>
<dbReference type="InterPro" id="IPR008250">
    <property type="entry name" value="ATPase_P-typ_transduc_dom_A_sf"/>
</dbReference>